<feature type="transmembrane region" description="Helical" evidence="1">
    <location>
        <begin position="368"/>
        <end position="386"/>
    </location>
</feature>
<dbReference type="EMBL" id="PGTK01000004">
    <property type="protein sequence ID" value="PJF31240.1"/>
    <property type="molecule type" value="Genomic_DNA"/>
</dbReference>
<dbReference type="InterPro" id="IPR036259">
    <property type="entry name" value="MFS_trans_sf"/>
</dbReference>
<gene>
    <name evidence="2" type="ORF">CUN51_05070</name>
</gene>
<keyword evidence="1" id="KW-0812">Transmembrane</keyword>
<comment type="caution">
    <text evidence="2">The sequence shown here is derived from an EMBL/GenBank/DDBJ whole genome shotgun (WGS) entry which is preliminary data.</text>
</comment>
<organism evidence="2 3">
    <name type="scientific">Candidatus Thermofonsia Clade 1 bacterium</name>
    <dbReference type="NCBI Taxonomy" id="2364210"/>
    <lineage>
        <taxon>Bacteria</taxon>
        <taxon>Bacillati</taxon>
        <taxon>Chloroflexota</taxon>
        <taxon>Candidatus Thermofontia</taxon>
        <taxon>Candidatus Thermofonsia Clade 1</taxon>
    </lineage>
</organism>
<evidence type="ECO:0000313" key="3">
    <source>
        <dbReference type="Proteomes" id="UP000228921"/>
    </source>
</evidence>
<reference evidence="2 3" key="1">
    <citation type="submission" date="2017-11" db="EMBL/GenBank/DDBJ databases">
        <title>Evolution of Phototrophy in the Chloroflexi Phylum Driven by Horizontal Gene Transfer.</title>
        <authorList>
            <person name="Ward L.M."/>
            <person name="Hemp J."/>
            <person name="Shih P.M."/>
            <person name="Mcglynn S.E."/>
            <person name="Fischer W."/>
        </authorList>
    </citation>
    <scope>NUCLEOTIDE SEQUENCE [LARGE SCALE GENOMIC DNA]</scope>
    <source>
        <strain evidence="2">CP2_2F</strain>
    </source>
</reference>
<feature type="transmembrane region" description="Helical" evidence="1">
    <location>
        <begin position="233"/>
        <end position="252"/>
    </location>
</feature>
<feature type="transmembrane region" description="Helical" evidence="1">
    <location>
        <begin position="128"/>
        <end position="147"/>
    </location>
</feature>
<name>A0A2M8P122_9CHLR</name>
<dbReference type="SUPFAM" id="SSF103473">
    <property type="entry name" value="MFS general substrate transporter"/>
    <property type="match status" value="1"/>
</dbReference>
<evidence type="ECO:0000313" key="2">
    <source>
        <dbReference type="EMBL" id="PJF31240.1"/>
    </source>
</evidence>
<proteinExistence type="predicted"/>
<feature type="transmembrane region" description="Helical" evidence="1">
    <location>
        <begin position="153"/>
        <end position="170"/>
    </location>
</feature>
<dbReference type="AlphaFoldDB" id="A0A2M8P122"/>
<feature type="transmembrane region" description="Helical" evidence="1">
    <location>
        <begin position="51"/>
        <end position="73"/>
    </location>
</feature>
<keyword evidence="1" id="KW-1133">Transmembrane helix</keyword>
<feature type="transmembrane region" description="Helical" evidence="1">
    <location>
        <begin position="177"/>
        <end position="195"/>
    </location>
</feature>
<protein>
    <submittedName>
        <fullName evidence="2">Uncharacterized protein</fullName>
    </submittedName>
</protein>
<accession>A0A2M8P122</accession>
<sequence>MRALFLGIALSLGLIVFGGLFWANLPNRDLFALLNWSLVQAALESGNTNLWWLSFHGVVIAGLISAISVLIMMDSGVARAQVQAQAVPAPSDPFIADLRKAFGREVPPPAPARPSAATSDELEPESNIGAQIGFIVVLIFTLVIALIVGFGGIASGIVVGVIGGVLGSLLNAQNRPAGVVIGACIGIGTGVGLSVSGIFGGVLGAIIGFGSLLSIGLGVRIQAQRKRYQNLRGSGWIAVAGTLVLLIPLLSFRPPSTDTLTLTIIALERTLTAQSALTATPNALMQTQQALQQTQTALSALISGATLTPMRTLTPVGNPGATQIAMVRELSTAVAVATGTAQEVGVSAKAAREGNFLAAFAEFLRDPIFQGIGAILALIALVVTLMQGRT</sequence>
<dbReference type="Proteomes" id="UP000228921">
    <property type="component" value="Unassembled WGS sequence"/>
</dbReference>
<feature type="transmembrane region" description="Helical" evidence="1">
    <location>
        <begin position="201"/>
        <end position="221"/>
    </location>
</feature>
<evidence type="ECO:0000256" key="1">
    <source>
        <dbReference type="SAM" id="Phobius"/>
    </source>
</evidence>
<keyword evidence="1" id="KW-0472">Membrane</keyword>